<gene>
    <name evidence="8" type="ORF">A4U43_UnF6130</name>
</gene>
<keyword evidence="4" id="KW-0804">Transcription</keyword>
<dbReference type="InterPro" id="IPR036093">
    <property type="entry name" value="NAC_dom_sf"/>
</dbReference>
<organism evidence="8 9">
    <name type="scientific">Asparagus officinalis</name>
    <name type="common">Garden asparagus</name>
    <dbReference type="NCBI Taxonomy" id="4686"/>
    <lineage>
        <taxon>Eukaryota</taxon>
        <taxon>Viridiplantae</taxon>
        <taxon>Streptophyta</taxon>
        <taxon>Embryophyta</taxon>
        <taxon>Tracheophyta</taxon>
        <taxon>Spermatophyta</taxon>
        <taxon>Magnoliopsida</taxon>
        <taxon>Liliopsida</taxon>
        <taxon>Asparagales</taxon>
        <taxon>Asparagaceae</taxon>
        <taxon>Asparagoideae</taxon>
        <taxon>Asparagus</taxon>
    </lineage>
</organism>
<keyword evidence="5" id="KW-0539">Nucleus</keyword>
<dbReference type="PANTHER" id="PTHR31744:SF210">
    <property type="entry name" value="NAC DOMAIN-CONTAINING PROTEIN 86-LIKE"/>
    <property type="match status" value="1"/>
</dbReference>
<evidence type="ECO:0000259" key="7">
    <source>
        <dbReference type="PROSITE" id="PS51005"/>
    </source>
</evidence>
<dbReference type="InterPro" id="IPR003441">
    <property type="entry name" value="NAC-dom"/>
</dbReference>
<dbReference type="SUPFAM" id="SSF101941">
    <property type="entry name" value="NAC domain"/>
    <property type="match status" value="1"/>
</dbReference>
<dbReference type="Proteomes" id="UP000243459">
    <property type="component" value="Unassembled WGS sequence"/>
</dbReference>
<dbReference type="GO" id="GO:0003677">
    <property type="term" value="F:DNA binding"/>
    <property type="evidence" value="ECO:0007669"/>
    <property type="project" value="UniProtKB-KW"/>
</dbReference>
<evidence type="ECO:0000256" key="6">
    <source>
        <dbReference type="SAM" id="MobiDB-lite"/>
    </source>
</evidence>
<feature type="domain" description="NAC" evidence="7">
    <location>
        <begin position="6"/>
        <end position="156"/>
    </location>
</feature>
<evidence type="ECO:0000256" key="4">
    <source>
        <dbReference type="ARBA" id="ARBA00023163"/>
    </source>
</evidence>
<comment type="subcellular location">
    <subcellularLocation>
        <location evidence="1">Nucleus</location>
    </subcellularLocation>
</comment>
<dbReference type="Gene3D" id="2.170.150.80">
    <property type="entry name" value="NAC domain"/>
    <property type="match status" value="1"/>
</dbReference>
<dbReference type="Gramene" id="ONK55228">
    <property type="protein sequence ID" value="ONK55228"/>
    <property type="gene ID" value="A4U43_UnF6130"/>
</dbReference>
<dbReference type="PROSITE" id="PS51005">
    <property type="entry name" value="NAC"/>
    <property type="match status" value="1"/>
</dbReference>
<dbReference type="GO" id="GO:0005634">
    <property type="term" value="C:nucleus"/>
    <property type="evidence" value="ECO:0007669"/>
    <property type="project" value="UniProtKB-SubCell"/>
</dbReference>
<evidence type="ECO:0000256" key="5">
    <source>
        <dbReference type="ARBA" id="ARBA00023242"/>
    </source>
</evidence>
<evidence type="ECO:0000256" key="1">
    <source>
        <dbReference type="ARBA" id="ARBA00004123"/>
    </source>
</evidence>
<keyword evidence="9" id="KW-1185">Reference proteome</keyword>
<proteinExistence type="predicted"/>
<dbReference type="EMBL" id="KV863644">
    <property type="protein sequence ID" value="ONK55228.1"/>
    <property type="molecule type" value="Genomic_DNA"/>
</dbReference>
<feature type="region of interest" description="Disordered" evidence="6">
    <location>
        <begin position="425"/>
        <end position="449"/>
    </location>
</feature>
<dbReference type="AlphaFoldDB" id="A0A1R3L6J3"/>
<evidence type="ECO:0000256" key="3">
    <source>
        <dbReference type="ARBA" id="ARBA00023125"/>
    </source>
</evidence>
<protein>
    <recommendedName>
        <fullName evidence="7">NAC domain-containing protein</fullName>
    </recommendedName>
</protein>
<dbReference type="FunFam" id="2.170.150.80:FF:000002">
    <property type="entry name" value="Nac domain-containing protein 86"/>
    <property type="match status" value="1"/>
</dbReference>
<keyword evidence="2" id="KW-0805">Transcription regulation</keyword>
<evidence type="ECO:0000313" key="9">
    <source>
        <dbReference type="Proteomes" id="UP000243459"/>
    </source>
</evidence>
<name>A0A1R3L6J3_ASPOF</name>
<sequence length="449" mass="50348">MTKTSLPPGFRFHPTDVELVWYYLKRKIMGKPFRFEAISEVQLYKFAPWDLRDKSCLSSRDLEWYFFCPRDKKYSQGSRTNRATDTGFWKATGKDRTIVHNSQTVGMKKTLIFHLGKAPHGSRTDWVMYEFRLESQELLNAGYAQDAYVLCKIFQKSGPGPKNGEQYGAPFNDDDWDVNIEHPAFFPISPAENAHLFPPVPLQSVASVACGPSSMLSSFEVGEPSSMLSNFEVGEPSSMVSNFEVGEPSYVPEPYSVEGSLSMQYLAEVGESSFLPEPSYDDGIFVEQLEAVLSRSPTHSENAYREMLDSAYLHEYGIPASGFDFEYLNGDLVDFSDRPFPEPTYGNPLADVINCEYELHPALAELADEHYMELSDIGFAGNQNPVEFVAPADYNCPFANDPCSFLDDTYFDSVVDTYMSSEPQISGLSFSEDPVPSSEAQHLPKEGSS</sequence>
<keyword evidence="3" id="KW-0238">DNA-binding</keyword>
<evidence type="ECO:0000256" key="2">
    <source>
        <dbReference type="ARBA" id="ARBA00023015"/>
    </source>
</evidence>
<reference evidence="9" key="1">
    <citation type="journal article" date="2017" name="Nat. Commun.">
        <title>The asparagus genome sheds light on the origin and evolution of a young Y chromosome.</title>
        <authorList>
            <person name="Harkess A."/>
            <person name="Zhou J."/>
            <person name="Xu C."/>
            <person name="Bowers J.E."/>
            <person name="Van der Hulst R."/>
            <person name="Ayyampalayam S."/>
            <person name="Mercati F."/>
            <person name="Riccardi P."/>
            <person name="McKain M.R."/>
            <person name="Kakrana A."/>
            <person name="Tang H."/>
            <person name="Ray J."/>
            <person name="Groenendijk J."/>
            <person name="Arikit S."/>
            <person name="Mathioni S.M."/>
            <person name="Nakano M."/>
            <person name="Shan H."/>
            <person name="Telgmann-Rauber A."/>
            <person name="Kanno A."/>
            <person name="Yue Z."/>
            <person name="Chen H."/>
            <person name="Li W."/>
            <person name="Chen Y."/>
            <person name="Xu X."/>
            <person name="Zhang Y."/>
            <person name="Luo S."/>
            <person name="Chen H."/>
            <person name="Gao J."/>
            <person name="Mao Z."/>
            <person name="Pires J.C."/>
            <person name="Luo M."/>
            <person name="Kudrna D."/>
            <person name="Wing R.A."/>
            <person name="Meyers B.C."/>
            <person name="Yi K."/>
            <person name="Kong H."/>
            <person name="Lavrijsen P."/>
            <person name="Sunseri F."/>
            <person name="Falavigna A."/>
            <person name="Ye Y."/>
            <person name="Leebens-Mack J.H."/>
            <person name="Chen G."/>
        </authorList>
    </citation>
    <scope>NUCLEOTIDE SEQUENCE [LARGE SCALE GENOMIC DNA]</scope>
    <source>
        <strain evidence="9">cv. DH0086</strain>
    </source>
</reference>
<accession>A0A1R3L6J3</accession>
<dbReference type="GO" id="GO:0006355">
    <property type="term" value="P:regulation of DNA-templated transcription"/>
    <property type="evidence" value="ECO:0007669"/>
    <property type="project" value="InterPro"/>
</dbReference>
<dbReference type="Pfam" id="PF02365">
    <property type="entry name" value="NAM"/>
    <property type="match status" value="1"/>
</dbReference>
<dbReference type="PANTHER" id="PTHR31744">
    <property type="entry name" value="PROTEIN CUP-SHAPED COTYLEDON 2-RELATED"/>
    <property type="match status" value="1"/>
</dbReference>
<evidence type="ECO:0000313" key="8">
    <source>
        <dbReference type="EMBL" id="ONK55228.1"/>
    </source>
</evidence>